<comment type="caution">
    <text evidence="3">The sequence shown here is derived from an EMBL/GenBank/DDBJ whole genome shotgun (WGS) entry which is preliminary data.</text>
</comment>
<reference evidence="3 4" key="1">
    <citation type="submission" date="2015-12" db="EMBL/GenBank/DDBJ databases">
        <title>Genome sequence of Tistrella mobilis MCCC 1A02139.</title>
        <authorList>
            <person name="Lu L."/>
            <person name="Lai Q."/>
            <person name="Shao Z."/>
            <person name="Qian P."/>
        </authorList>
    </citation>
    <scope>NUCLEOTIDE SEQUENCE [LARGE SCALE GENOMIC DNA]</scope>
    <source>
        <strain evidence="3 4">MCCC 1A02139</strain>
    </source>
</reference>
<evidence type="ECO:0000313" key="5">
    <source>
        <dbReference type="Proteomes" id="UP000257706"/>
    </source>
</evidence>
<dbReference type="EMBL" id="DMAI01000443">
    <property type="protein sequence ID" value="HAE51071.1"/>
    <property type="molecule type" value="Genomic_DNA"/>
</dbReference>
<dbReference type="InterPro" id="IPR013114">
    <property type="entry name" value="FabA_FabZ"/>
</dbReference>
<accession>A0A162KQ92</accession>
<dbReference type="Gene3D" id="3.10.129.10">
    <property type="entry name" value="Hotdog Thioesterase"/>
    <property type="match status" value="1"/>
</dbReference>
<sequence length="158" mass="17367">MAETSRVIGFTELKERYLPQRYPLLLLDRVTGFAAGEWIEAIKAVTGNSPDLVGHFPERAILPGSAMMQSFAQLGIVFFKVTNGALADNELTVVTSFKIRLMAPVIPGEIMRLRLAARRFSPTVGVFRGDAEVDGRKVAAVTLTIAKTRLSTYADIPW</sequence>
<dbReference type="InterPro" id="IPR029069">
    <property type="entry name" value="HotDog_dom_sf"/>
</dbReference>
<name>A0A162KQ92_9PROT</name>
<proteinExistence type="predicted"/>
<dbReference type="EMBL" id="LPZR01000164">
    <property type="protein sequence ID" value="KYO51859.1"/>
    <property type="molecule type" value="Genomic_DNA"/>
</dbReference>
<evidence type="ECO:0008006" key="6">
    <source>
        <dbReference type="Google" id="ProtNLM"/>
    </source>
</evidence>
<dbReference type="GeneID" id="97241849"/>
<organism evidence="3 4">
    <name type="scientific">Tistrella mobilis</name>
    <dbReference type="NCBI Taxonomy" id="171437"/>
    <lineage>
        <taxon>Bacteria</taxon>
        <taxon>Pseudomonadati</taxon>
        <taxon>Pseudomonadota</taxon>
        <taxon>Alphaproteobacteria</taxon>
        <taxon>Geminicoccales</taxon>
        <taxon>Geminicoccaceae</taxon>
        <taxon>Tistrella</taxon>
    </lineage>
</organism>
<dbReference type="GO" id="GO:0016829">
    <property type="term" value="F:lyase activity"/>
    <property type="evidence" value="ECO:0007669"/>
    <property type="project" value="UniProtKB-KW"/>
</dbReference>
<dbReference type="AlphaFoldDB" id="A0A162KQ92"/>
<dbReference type="SUPFAM" id="SSF54637">
    <property type="entry name" value="Thioesterase/thiol ester dehydrase-isomerase"/>
    <property type="match status" value="1"/>
</dbReference>
<gene>
    <name evidence="3" type="ORF">AUP44_06495</name>
    <name evidence="2" type="ORF">DCK97_27025</name>
</gene>
<dbReference type="Proteomes" id="UP000075787">
    <property type="component" value="Unassembled WGS sequence"/>
</dbReference>
<dbReference type="Proteomes" id="UP000257706">
    <property type="component" value="Unassembled WGS sequence"/>
</dbReference>
<dbReference type="RefSeq" id="WP_062764907.1">
    <property type="nucleotide sequence ID" value="NZ_CP121045.1"/>
</dbReference>
<evidence type="ECO:0000313" key="3">
    <source>
        <dbReference type="EMBL" id="KYO51859.1"/>
    </source>
</evidence>
<dbReference type="PANTHER" id="PTHR30272">
    <property type="entry name" value="3-HYDROXYACYL-[ACYL-CARRIER-PROTEIN] DEHYDRATASE"/>
    <property type="match status" value="1"/>
</dbReference>
<evidence type="ECO:0000313" key="2">
    <source>
        <dbReference type="EMBL" id="HAE51071.1"/>
    </source>
</evidence>
<dbReference type="PANTHER" id="PTHR30272:SF1">
    <property type="entry name" value="3-HYDROXYACYL-[ACYL-CARRIER-PROTEIN] DEHYDRATASE"/>
    <property type="match status" value="1"/>
</dbReference>
<protein>
    <recommendedName>
        <fullName evidence="6">Beta-hydroxyacyl-ACP dehydratase</fullName>
    </recommendedName>
</protein>
<evidence type="ECO:0000256" key="1">
    <source>
        <dbReference type="ARBA" id="ARBA00023239"/>
    </source>
</evidence>
<dbReference type="Pfam" id="PF07977">
    <property type="entry name" value="FabA"/>
    <property type="match status" value="1"/>
</dbReference>
<keyword evidence="1" id="KW-0456">Lyase</keyword>
<dbReference type="OrthoDB" id="9787658at2"/>
<reference evidence="2 5" key="2">
    <citation type="journal article" date="2018" name="Nat. Biotechnol.">
        <title>A standardized bacterial taxonomy based on genome phylogeny substantially revises the tree of life.</title>
        <authorList>
            <person name="Parks D.H."/>
            <person name="Chuvochina M."/>
            <person name="Waite D.W."/>
            <person name="Rinke C."/>
            <person name="Skarshewski A."/>
            <person name="Chaumeil P.A."/>
            <person name="Hugenholtz P."/>
        </authorList>
    </citation>
    <scope>NUCLEOTIDE SEQUENCE [LARGE SCALE GENOMIC DNA]</scope>
    <source>
        <strain evidence="2">UBA8739</strain>
    </source>
</reference>
<evidence type="ECO:0000313" key="4">
    <source>
        <dbReference type="Proteomes" id="UP000075787"/>
    </source>
</evidence>